<evidence type="ECO:0000313" key="3">
    <source>
        <dbReference type="Proteomes" id="UP001589619"/>
    </source>
</evidence>
<feature type="compositionally biased region" description="Low complexity" evidence="1">
    <location>
        <begin position="96"/>
        <end position="111"/>
    </location>
</feature>
<reference evidence="2 3" key="1">
    <citation type="submission" date="2024-09" db="EMBL/GenBank/DDBJ databases">
        <authorList>
            <person name="Sun Q."/>
            <person name="Mori K."/>
        </authorList>
    </citation>
    <scope>NUCLEOTIDE SEQUENCE [LARGE SCALE GENOMIC DNA]</scope>
    <source>
        <strain evidence="2 3">JCM 12520</strain>
    </source>
</reference>
<feature type="region of interest" description="Disordered" evidence="1">
    <location>
        <begin position="96"/>
        <end position="201"/>
    </location>
</feature>
<evidence type="ECO:0000256" key="1">
    <source>
        <dbReference type="SAM" id="MobiDB-lite"/>
    </source>
</evidence>
<organism evidence="2 3">
    <name type="scientific">Paenibacillus hodogayensis</name>
    <dbReference type="NCBI Taxonomy" id="279208"/>
    <lineage>
        <taxon>Bacteria</taxon>
        <taxon>Bacillati</taxon>
        <taxon>Bacillota</taxon>
        <taxon>Bacilli</taxon>
        <taxon>Bacillales</taxon>
        <taxon>Paenibacillaceae</taxon>
        <taxon>Paenibacillus</taxon>
    </lineage>
</organism>
<dbReference type="Proteomes" id="UP001589619">
    <property type="component" value="Unassembled WGS sequence"/>
</dbReference>
<proteinExistence type="predicted"/>
<protein>
    <submittedName>
        <fullName evidence="2">Uncharacterized protein</fullName>
    </submittedName>
</protein>
<gene>
    <name evidence="2" type="ORF">ACFFNY_19825</name>
</gene>
<feature type="compositionally biased region" description="Low complexity" evidence="1">
    <location>
        <begin position="179"/>
        <end position="190"/>
    </location>
</feature>
<dbReference type="RefSeq" id="WP_344915058.1">
    <property type="nucleotide sequence ID" value="NZ_BAAAYO010000014.1"/>
</dbReference>
<dbReference type="EMBL" id="JBHMAG010000013">
    <property type="protein sequence ID" value="MFB9753824.1"/>
    <property type="molecule type" value="Genomic_DNA"/>
</dbReference>
<sequence>MAYTFYIEPASYYAFEDEAAQLKQCKEWGLLSEKAAKTKTFFYKGNGMNATCTIVGFADKITAVIEFEDGRRHCIHPAYLKEMQAANYGQKSAAAAEDSAEAADGADGLSATGSTEASENSDTDIGAAPENDVSAGEPTADGHDEAVQAEPESESEPDAGTVWEDAEPSSVTKSDAASDDAAAPAEQPAKTKGKKEKAPKLQLPEEKVKMTAIVQEFTTVPNNFSDNDDEVIIYEAVSILDPAVELGTAWSSNSATLKKLELGIGDTIVFEAKVVAKKLTKHPVPYKINNPSKIQKGQA</sequence>
<name>A0ABV5VZU7_9BACL</name>
<keyword evidence="3" id="KW-1185">Reference proteome</keyword>
<comment type="caution">
    <text evidence="2">The sequence shown here is derived from an EMBL/GenBank/DDBJ whole genome shotgun (WGS) entry which is preliminary data.</text>
</comment>
<evidence type="ECO:0000313" key="2">
    <source>
        <dbReference type="EMBL" id="MFB9753824.1"/>
    </source>
</evidence>
<accession>A0ABV5VZU7</accession>